<proteinExistence type="predicted"/>
<gene>
    <name evidence="1" type="ordered locus">Vapar_2462</name>
</gene>
<name>C5CJN5_VARPS</name>
<sequence>MNCLNCTHWSLKRTDLAIYGFGRCKAETAGRQAVHHVAALNVCRIKRFQEASPEVIAKRMEKFP</sequence>
<dbReference type="EMBL" id="CP001635">
    <property type="protein sequence ID" value="ACS19088.1"/>
    <property type="molecule type" value="Genomic_DNA"/>
</dbReference>
<evidence type="ECO:0000313" key="1">
    <source>
        <dbReference type="EMBL" id="ACS19088.1"/>
    </source>
</evidence>
<dbReference type="STRING" id="543728.Vapar_2462"/>
<dbReference type="AlphaFoldDB" id="C5CJN5"/>
<reference evidence="1" key="1">
    <citation type="submission" date="2009-06" db="EMBL/GenBank/DDBJ databases">
        <title>Complete sequence of chromosome 1 of Variovorax paradoxus S110.</title>
        <authorList>
            <consortium name="US DOE Joint Genome Institute"/>
            <person name="Lucas S."/>
            <person name="Copeland A."/>
            <person name="Lapidus A."/>
            <person name="Glavina del Rio T."/>
            <person name="Tice H."/>
            <person name="Bruce D."/>
            <person name="Goodwin L."/>
            <person name="Pitluck S."/>
            <person name="Chertkov O."/>
            <person name="Brettin T."/>
            <person name="Detter J.C."/>
            <person name="Han C."/>
            <person name="Larimer F."/>
            <person name="Land M."/>
            <person name="Hauser L."/>
            <person name="Kyrpides N."/>
            <person name="Ovchinnikova G."/>
            <person name="Orwin P."/>
            <person name="Leadbetter J.R."/>
            <person name="Spain J.C."/>
            <person name="Han J.I."/>
        </authorList>
    </citation>
    <scope>NUCLEOTIDE SEQUENCE</scope>
    <source>
        <strain evidence="1">S110</strain>
    </source>
</reference>
<protein>
    <submittedName>
        <fullName evidence="1">Uncharacterized protein</fullName>
    </submittedName>
</protein>
<dbReference type="KEGG" id="vap:Vapar_2462"/>
<dbReference type="HOGENOM" id="CLU_2866554_0_0_4"/>
<accession>C5CJN5</accession>
<organism evidence="1">
    <name type="scientific">Variovorax paradoxus (strain S110)</name>
    <dbReference type="NCBI Taxonomy" id="543728"/>
    <lineage>
        <taxon>Bacteria</taxon>
        <taxon>Pseudomonadati</taxon>
        <taxon>Pseudomonadota</taxon>
        <taxon>Betaproteobacteria</taxon>
        <taxon>Burkholderiales</taxon>
        <taxon>Comamonadaceae</taxon>
        <taxon>Variovorax</taxon>
    </lineage>
</organism>